<dbReference type="AlphaFoldDB" id="A0A6H5HNG9"/>
<feature type="non-terminal residue" evidence="1">
    <location>
        <position position="52"/>
    </location>
</feature>
<reference evidence="1 2" key="1">
    <citation type="submission" date="2020-02" db="EMBL/GenBank/DDBJ databases">
        <authorList>
            <person name="Ferguson B K."/>
        </authorList>
    </citation>
    <scope>NUCLEOTIDE SEQUENCE [LARGE SCALE GENOMIC DNA]</scope>
</reference>
<keyword evidence="2" id="KW-1185">Reference proteome</keyword>
<gene>
    <name evidence="1" type="ORF">NTEN_LOCUS22217</name>
</gene>
<protein>
    <submittedName>
        <fullName evidence="1">Uncharacterized protein</fullName>
    </submittedName>
</protein>
<evidence type="ECO:0000313" key="1">
    <source>
        <dbReference type="EMBL" id="CAB0018308.1"/>
    </source>
</evidence>
<name>A0A6H5HNG9_9HEMI</name>
<dbReference type="EMBL" id="CADCXU010032519">
    <property type="protein sequence ID" value="CAB0018308.1"/>
    <property type="molecule type" value="Genomic_DNA"/>
</dbReference>
<accession>A0A6H5HNG9</accession>
<dbReference type="Proteomes" id="UP000479000">
    <property type="component" value="Unassembled WGS sequence"/>
</dbReference>
<sequence>MNETRLLALSPREYKSGGTLAKSVGPTRLCFYSVTVFIRRPGVLDGIVFDHV</sequence>
<organism evidence="1 2">
    <name type="scientific">Nesidiocoris tenuis</name>
    <dbReference type="NCBI Taxonomy" id="355587"/>
    <lineage>
        <taxon>Eukaryota</taxon>
        <taxon>Metazoa</taxon>
        <taxon>Ecdysozoa</taxon>
        <taxon>Arthropoda</taxon>
        <taxon>Hexapoda</taxon>
        <taxon>Insecta</taxon>
        <taxon>Pterygota</taxon>
        <taxon>Neoptera</taxon>
        <taxon>Paraneoptera</taxon>
        <taxon>Hemiptera</taxon>
        <taxon>Heteroptera</taxon>
        <taxon>Panheteroptera</taxon>
        <taxon>Cimicomorpha</taxon>
        <taxon>Miridae</taxon>
        <taxon>Dicyphina</taxon>
        <taxon>Nesidiocoris</taxon>
    </lineage>
</organism>
<proteinExistence type="predicted"/>
<evidence type="ECO:0000313" key="2">
    <source>
        <dbReference type="Proteomes" id="UP000479000"/>
    </source>
</evidence>